<name>A0A8S5NL47_9CAUD</name>
<protein>
    <submittedName>
        <fullName evidence="1">Uncharacterized protein</fullName>
    </submittedName>
</protein>
<dbReference type="EMBL" id="BK015181">
    <property type="protein sequence ID" value="DAD94803.1"/>
    <property type="molecule type" value="Genomic_DNA"/>
</dbReference>
<evidence type="ECO:0000313" key="1">
    <source>
        <dbReference type="EMBL" id="DAD94803.1"/>
    </source>
</evidence>
<accession>A0A8S5NL47</accession>
<proteinExistence type="predicted"/>
<sequence length="63" mass="7360">MIGQTAVLIEMGTEFYAYRALIGFPLDSPFGWYDETMSTEYNCWYILSDYIEPVSVFSHSKFK</sequence>
<organism evidence="1">
    <name type="scientific">Siphoviridae sp. ctK0l2</name>
    <dbReference type="NCBI Taxonomy" id="2826243"/>
    <lineage>
        <taxon>Viruses</taxon>
        <taxon>Duplodnaviria</taxon>
        <taxon>Heunggongvirae</taxon>
        <taxon>Uroviricota</taxon>
        <taxon>Caudoviricetes</taxon>
    </lineage>
</organism>
<reference evidence="1" key="1">
    <citation type="journal article" date="2021" name="Proc. Natl. Acad. Sci. U.S.A.">
        <title>A Catalog of Tens of Thousands of Viruses from Human Metagenomes Reveals Hidden Associations with Chronic Diseases.</title>
        <authorList>
            <person name="Tisza M.J."/>
            <person name="Buck C.B."/>
        </authorList>
    </citation>
    <scope>NUCLEOTIDE SEQUENCE</scope>
    <source>
        <strain evidence="1">CtK0l2</strain>
    </source>
</reference>